<dbReference type="SUPFAM" id="SSF160443">
    <property type="entry name" value="SMR domain-like"/>
    <property type="match status" value="1"/>
</dbReference>
<feature type="non-terminal residue" evidence="2">
    <location>
        <position position="89"/>
    </location>
</feature>
<protein>
    <recommendedName>
        <fullName evidence="1">Smr domain-containing protein</fullName>
    </recommendedName>
</protein>
<name>A0A1Y2HJJ5_9FUNG</name>
<reference evidence="2 3" key="1">
    <citation type="submission" date="2016-07" db="EMBL/GenBank/DDBJ databases">
        <title>Pervasive Adenine N6-methylation of Active Genes in Fungi.</title>
        <authorList>
            <consortium name="DOE Joint Genome Institute"/>
            <person name="Mondo S.J."/>
            <person name="Dannebaum R.O."/>
            <person name="Kuo R.C."/>
            <person name="Labutti K."/>
            <person name="Haridas S."/>
            <person name="Kuo A."/>
            <person name="Salamov A."/>
            <person name="Ahrendt S.R."/>
            <person name="Lipzen A."/>
            <person name="Sullivan W."/>
            <person name="Andreopoulos W.B."/>
            <person name="Clum A."/>
            <person name="Lindquist E."/>
            <person name="Daum C."/>
            <person name="Ramamoorthy G.K."/>
            <person name="Gryganskyi A."/>
            <person name="Culley D."/>
            <person name="Magnuson J.K."/>
            <person name="James T.Y."/>
            <person name="O'Malley M.A."/>
            <person name="Stajich J.E."/>
            <person name="Spatafora J.W."/>
            <person name="Visel A."/>
            <person name="Grigoriev I.V."/>
        </authorList>
    </citation>
    <scope>NUCLEOTIDE SEQUENCE [LARGE SCALE GENOMIC DNA]</scope>
    <source>
        <strain evidence="2 3">PL171</strain>
    </source>
</reference>
<feature type="domain" description="Smr" evidence="1">
    <location>
        <begin position="1"/>
        <end position="84"/>
    </location>
</feature>
<evidence type="ECO:0000259" key="1">
    <source>
        <dbReference type="PROSITE" id="PS50828"/>
    </source>
</evidence>
<evidence type="ECO:0000313" key="3">
    <source>
        <dbReference type="Proteomes" id="UP000193411"/>
    </source>
</evidence>
<comment type="caution">
    <text evidence="2">The sequence shown here is derived from an EMBL/GenBank/DDBJ whole genome shotgun (WGS) entry which is preliminary data.</text>
</comment>
<evidence type="ECO:0000313" key="2">
    <source>
        <dbReference type="EMBL" id="ORZ34767.1"/>
    </source>
</evidence>
<dbReference type="InterPro" id="IPR002625">
    <property type="entry name" value="Smr_dom"/>
</dbReference>
<dbReference type="EMBL" id="MCFL01000026">
    <property type="protein sequence ID" value="ORZ34767.1"/>
    <property type="molecule type" value="Genomic_DNA"/>
</dbReference>
<gene>
    <name evidence="2" type="ORF">BCR44DRAFT_33582</name>
</gene>
<keyword evidence="3" id="KW-1185">Reference proteome</keyword>
<accession>A0A1Y2HJJ5</accession>
<dbReference type="Proteomes" id="UP000193411">
    <property type="component" value="Unassembled WGS sequence"/>
</dbReference>
<proteinExistence type="predicted"/>
<organism evidence="2 3">
    <name type="scientific">Catenaria anguillulae PL171</name>
    <dbReference type="NCBI Taxonomy" id="765915"/>
    <lineage>
        <taxon>Eukaryota</taxon>
        <taxon>Fungi</taxon>
        <taxon>Fungi incertae sedis</taxon>
        <taxon>Blastocladiomycota</taxon>
        <taxon>Blastocladiomycetes</taxon>
        <taxon>Blastocladiales</taxon>
        <taxon>Catenariaceae</taxon>
        <taxon>Catenaria</taxon>
    </lineage>
</organism>
<sequence>MTVEQARGVVPEVVRRWWVSECVRDDGLDVRAKRVLTFVVGVGNHSKAGQARLGPAVVKVVRGMGGRVVDESKARGQVMVVGLAEGAVV</sequence>
<dbReference type="PROSITE" id="PS50828">
    <property type="entry name" value="SMR"/>
    <property type="match status" value="1"/>
</dbReference>
<dbReference type="Gene3D" id="3.30.1370.110">
    <property type="match status" value="1"/>
</dbReference>
<dbReference type="InterPro" id="IPR036063">
    <property type="entry name" value="Smr_dom_sf"/>
</dbReference>
<dbReference type="AlphaFoldDB" id="A0A1Y2HJJ5"/>